<dbReference type="InterPro" id="IPR002773">
    <property type="entry name" value="Deoxyhypusine_synthase"/>
</dbReference>
<name>A0A7S3PZS9_9STRA</name>
<sequence>MTTELVGDKDLLEIINGKNEENVQLLKEAPLTDNSISANPHIPSITASAVLGESESMPEGTPIVCGHKFEDEDVDTDSSLLDAIMHSFKTTGFQASNVAIAIDRINEMRKWRLSHVPYQNTEDPSLEPMHIREKIRARLFFSYTSNQISCGQREIIHYLVKNKMVDVIVTTAGGIEEDLIKCFQPTFMGDFNLSGKELRKKGINRIGNLLIPNKNYCEFEDWMGPLIDKLHDEQDVKHKEWAKEVSTIGSDTNDELPERFVWTPSKLIKRLGLEINDESSVLYQAAKNDIPIFCPALTDGSVGDMLYFHSYKRKGFILDIAEDIRRINDLAVQCHASGQIIIGGGLVKHHTCNANLMRNGANFSVYINTAQEFDGSDSGASPDEAISWGKIRIDAKPVKVCADATIVWPLIVSQTFAKNVKKWKEDVDDCVCWL</sequence>
<accession>A0A7S3PZS9</accession>
<gene>
    <name evidence="9" type="ORF">CDEB00056_LOCUS5331</name>
</gene>
<evidence type="ECO:0000256" key="8">
    <source>
        <dbReference type="ARBA" id="ARBA00023256"/>
    </source>
</evidence>
<keyword evidence="8" id="KW-0386">Hypusine biosynthesis</keyword>
<dbReference type="Gene3D" id="3.40.910.10">
    <property type="entry name" value="Deoxyhypusine synthase"/>
    <property type="match status" value="1"/>
</dbReference>
<evidence type="ECO:0000256" key="7">
    <source>
        <dbReference type="ARBA" id="ARBA00023027"/>
    </source>
</evidence>
<dbReference type="Pfam" id="PF01916">
    <property type="entry name" value="DS"/>
    <property type="match status" value="1"/>
</dbReference>
<dbReference type="EC" id="2.5.1.46" evidence="5"/>
<dbReference type="AlphaFoldDB" id="A0A7S3PZS9"/>
<evidence type="ECO:0000256" key="5">
    <source>
        <dbReference type="ARBA" id="ARBA00012683"/>
    </source>
</evidence>
<dbReference type="PANTHER" id="PTHR11703">
    <property type="entry name" value="DEOXYHYPUSINE SYNTHASE"/>
    <property type="match status" value="1"/>
</dbReference>
<comment type="pathway">
    <text evidence="3">Protein modification; eIF5A hypusination.</text>
</comment>
<dbReference type="InterPro" id="IPR029035">
    <property type="entry name" value="DHS-like_NAD/FAD-binding_dom"/>
</dbReference>
<dbReference type="FunFam" id="3.40.910.10:FF:000001">
    <property type="entry name" value="Probable deoxyhypusine synthase"/>
    <property type="match status" value="1"/>
</dbReference>
<keyword evidence="6" id="KW-0808">Transferase</keyword>
<keyword evidence="7" id="KW-0520">NAD</keyword>
<dbReference type="GO" id="GO:0005737">
    <property type="term" value="C:cytoplasm"/>
    <property type="evidence" value="ECO:0007669"/>
    <property type="project" value="TreeGrafter"/>
</dbReference>
<protein>
    <recommendedName>
        <fullName evidence="5">deoxyhypusine synthase</fullName>
        <ecNumber evidence="5">2.5.1.46</ecNumber>
    </recommendedName>
</protein>
<evidence type="ECO:0000256" key="1">
    <source>
        <dbReference type="ARBA" id="ARBA00000952"/>
    </source>
</evidence>
<comment type="catalytic activity">
    <reaction evidence="1">
        <text>[eIF5A protein]-L-lysine + spermidine = [eIF5A protein]-deoxyhypusine + propane-1,3-diamine</text>
        <dbReference type="Rhea" id="RHEA:33299"/>
        <dbReference type="Rhea" id="RHEA-COMP:10143"/>
        <dbReference type="Rhea" id="RHEA-COMP:10144"/>
        <dbReference type="ChEBI" id="CHEBI:29969"/>
        <dbReference type="ChEBI" id="CHEBI:57484"/>
        <dbReference type="ChEBI" id="CHEBI:57834"/>
        <dbReference type="ChEBI" id="CHEBI:82657"/>
        <dbReference type="EC" id="2.5.1.46"/>
    </reaction>
</comment>
<proteinExistence type="inferred from homology"/>
<dbReference type="InterPro" id="IPR036982">
    <property type="entry name" value="Deoxyhypusine_synthase_sf"/>
</dbReference>
<comment type="similarity">
    <text evidence="4">Belongs to the deoxyhypusine synthase family.</text>
</comment>
<dbReference type="EMBL" id="HBIO01007171">
    <property type="protein sequence ID" value="CAE0460490.1"/>
    <property type="molecule type" value="Transcribed_RNA"/>
</dbReference>
<evidence type="ECO:0000313" key="9">
    <source>
        <dbReference type="EMBL" id="CAE0460490.1"/>
    </source>
</evidence>
<dbReference type="NCBIfam" id="TIGR00321">
    <property type="entry name" value="dhys"/>
    <property type="match status" value="1"/>
</dbReference>
<evidence type="ECO:0000256" key="2">
    <source>
        <dbReference type="ARBA" id="ARBA00001911"/>
    </source>
</evidence>
<evidence type="ECO:0000256" key="3">
    <source>
        <dbReference type="ARBA" id="ARBA00005041"/>
    </source>
</evidence>
<comment type="cofactor">
    <cofactor evidence="2">
        <name>NAD(+)</name>
        <dbReference type="ChEBI" id="CHEBI:57540"/>
    </cofactor>
</comment>
<dbReference type="PANTHER" id="PTHR11703:SF0">
    <property type="entry name" value="DEOXYHYPUSINE SYNTHASE"/>
    <property type="match status" value="1"/>
</dbReference>
<reference evidence="9" key="1">
    <citation type="submission" date="2021-01" db="EMBL/GenBank/DDBJ databases">
        <authorList>
            <person name="Corre E."/>
            <person name="Pelletier E."/>
            <person name="Niang G."/>
            <person name="Scheremetjew M."/>
            <person name="Finn R."/>
            <person name="Kale V."/>
            <person name="Holt S."/>
            <person name="Cochrane G."/>
            <person name="Meng A."/>
            <person name="Brown T."/>
            <person name="Cohen L."/>
        </authorList>
    </citation>
    <scope>NUCLEOTIDE SEQUENCE</scope>
    <source>
        <strain evidence="9">MM31A-1</strain>
    </source>
</reference>
<dbReference type="SUPFAM" id="SSF52467">
    <property type="entry name" value="DHS-like NAD/FAD-binding domain"/>
    <property type="match status" value="1"/>
</dbReference>
<organism evidence="9">
    <name type="scientific">Chaetoceros debilis</name>
    <dbReference type="NCBI Taxonomy" id="122233"/>
    <lineage>
        <taxon>Eukaryota</taxon>
        <taxon>Sar</taxon>
        <taxon>Stramenopiles</taxon>
        <taxon>Ochrophyta</taxon>
        <taxon>Bacillariophyta</taxon>
        <taxon>Coscinodiscophyceae</taxon>
        <taxon>Chaetocerotophycidae</taxon>
        <taxon>Chaetocerotales</taxon>
        <taxon>Chaetocerotaceae</taxon>
        <taxon>Chaetoceros</taxon>
    </lineage>
</organism>
<evidence type="ECO:0000256" key="6">
    <source>
        <dbReference type="ARBA" id="ARBA00022679"/>
    </source>
</evidence>
<evidence type="ECO:0000256" key="4">
    <source>
        <dbReference type="ARBA" id="ARBA00009892"/>
    </source>
</evidence>
<dbReference type="GO" id="GO:0034038">
    <property type="term" value="F:deoxyhypusine synthase activity"/>
    <property type="evidence" value="ECO:0007669"/>
    <property type="project" value="UniProtKB-EC"/>
</dbReference>